<name>A0A7S1PCS7_9ALVE</name>
<evidence type="ECO:0000313" key="3">
    <source>
        <dbReference type="EMBL" id="CAD9072723.1"/>
    </source>
</evidence>
<protein>
    <submittedName>
        <fullName evidence="3">Uncharacterized protein</fullName>
    </submittedName>
</protein>
<proteinExistence type="predicted"/>
<feature type="signal peptide" evidence="2">
    <location>
        <begin position="1"/>
        <end position="21"/>
    </location>
</feature>
<feature type="chain" id="PRO_5030688656" evidence="2">
    <location>
        <begin position="22"/>
        <end position="389"/>
    </location>
</feature>
<sequence>MLDLSAALLSTLVICGTLLSTQQLQHGRSKNWTTAMTESQLLAATQRLCEVTLDDVKLSVPVLDGDELDYYRWQLRVSSLLSEDYANLLPETEPAADAIKKPTEDGSTLTEDDWKKVKALWRLLVSVCQGEAAAYLANVPVNKRGNGSYAWFYLRKCFLGDGSAIGDRLLDELRSFKWFSYQAKTELLRFEGLVNTYAHVTGTAMDARVQRGYLLASIPPESSLMLLKEEAMRKNSPLNDIKRDLRFWGESHKPPTVATPSYSEARDIFSMTTSTARSSLFRYPGLTTPSQSFAGRSPPIAFTPEQQKHRTRIGMVNCDFCKKDHNGGWRYCFMRHEKCLSGDLEAINWTPPHRASNTAPQSASAAAPPPPPPLTEVNLLSDDRTPWIM</sequence>
<organism evidence="3">
    <name type="scientific">Vitrella brassicaformis</name>
    <dbReference type="NCBI Taxonomy" id="1169539"/>
    <lineage>
        <taxon>Eukaryota</taxon>
        <taxon>Sar</taxon>
        <taxon>Alveolata</taxon>
        <taxon>Colpodellida</taxon>
        <taxon>Vitrellaceae</taxon>
        <taxon>Vitrella</taxon>
    </lineage>
</organism>
<dbReference type="EMBL" id="HBGB01047328">
    <property type="protein sequence ID" value="CAD9072723.1"/>
    <property type="molecule type" value="Transcribed_RNA"/>
</dbReference>
<dbReference type="AlphaFoldDB" id="A0A7S1PCS7"/>
<accession>A0A7S1PCS7</accession>
<reference evidence="3" key="1">
    <citation type="submission" date="2021-01" db="EMBL/GenBank/DDBJ databases">
        <authorList>
            <person name="Corre E."/>
            <person name="Pelletier E."/>
            <person name="Niang G."/>
            <person name="Scheremetjew M."/>
            <person name="Finn R."/>
            <person name="Kale V."/>
            <person name="Holt S."/>
            <person name="Cochrane G."/>
            <person name="Meng A."/>
            <person name="Brown T."/>
            <person name="Cohen L."/>
        </authorList>
    </citation>
    <scope>NUCLEOTIDE SEQUENCE</scope>
    <source>
        <strain evidence="3">CCMP3346</strain>
    </source>
</reference>
<evidence type="ECO:0000256" key="1">
    <source>
        <dbReference type="SAM" id="MobiDB-lite"/>
    </source>
</evidence>
<feature type="region of interest" description="Disordered" evidence="1">
    <location>
        <begin position="351"/>
        <end position="389"/>
    </location>
</feature>
<evidence type="ECO:0000256" key="2">
    <source>
        <dbReference type="SAM" id="SignalP"/>
    </source>
</evidence>
<keyword evidence="2" id="KW-0732">Signal</keyword>
<gene>
    <name evidence="3" type="ORF">VBRA1451_LOCUS27806</name>
</gene>